<comment type="catalytic activity">
    <reaction evidence="1">
        <text>ATP + protein L-histidine = ADP + protein N-phospho-L-histidine.</text>
        <dbReference type="EC" id="2.7.13.3"/>
    </reaction>
</comment>
<keyword evidence="5" id="KW-0472">Membrane</keyword>
<dbReference type="SUPFAM" id="SSF55874">
    <property type="entry name" value="ATPase domain of HSP90 chaperone/DNA topoisomerase II/histidine kinase"/>
    <property type="match status" value="1"/>
</dbReference>
<dbReference type="GO" id="GO:0000155">
    <property type="term" value="F:phosphorelay sensor kinase activity"/>
    <property type="evidence" value="ECO:0007669"/>
    <property type="project" value="InterPro"/>
</dbReference>
<dbReference type="Pfam" id="PF00512">
    <property type="entry name" value="HisKA"/>
    <property type="match status" value="1"/>
</dbReference>
<dbReference type="SUPFAM" id="SSF47384">
    <property type="entry name" value="Homodimeric domain of signal transducing histidine kinase"/>
    <property type="match status" value="1"/>
</dbReference>
<dbReference type="CDD" id="cd00082">
    <property type="entry name" value="HisKA"/>
    <property type="match status" value="1"/>
</dbReference>
<keyword evidence="3" id="KW-0597">Phosphoprotein</keyword>
<feature type="transmembrane region" description="Helical" evidence="5">
    <location>
        <begin position="181"/>
        <end position="205"/>
    </location>
</feature>
<evidence type="ECO:0000256" key="5">
    <source>
        <dbReference type="SAM" id="Phobius"/>
    </source>
</evidence>
<protein>
    <recommendedName>
        <fullName evidence="2">histidine kinase</fullName>
        <ecNumber evidence="2">2.7.13.3</ecNumber>
    </recommendedName>
</protein>
<keyword evidence="5" id="KW-0812">Transmembrane</keyword>
<feature type="transmembrane region" description="Helical" evidence="5">
    <location>
        <begin position="46"/>
        <end position="66"/>
    </location>
</feature>
<organism evidence="7 8">
    <name type="scientific">Candidatus Magasanikbacteria bacterium RIFCSPLOWO2_02_FULL_44_11</name>
    <dbReference type="NCBI Taxonomy" id="1798689"/>
    <lineage>
        <taxon>Bacteria</taxon>
        <taxon>Candidatus Magasanikiibacteriota</taxon>
    </lineage>
</organism>
<dbReference type="SMART" id="SM00388">
    <property type="entry name" value="HisKA"/>
    <property type="match status" value="1"/>
</dbReference>
<name>A0A1F6N9Y9_9BACT</name>
<feature type="transmembrane region" description="Helical" evidence="5">
    <location>
        <begin position="239"/>
        <end position="258"/>
    </location>
</feature>
<dbReference type="InterPro" id="IPR031621">
    <property type="entry name" value="HisKA_7TM"/>
</dbReference>
<dbReference type="InterPro" id="IPR004358">
    <property type="entry name" value="Sig_transdc_His_kin-like_C"/>
</dbReference>
<evidence type="ECO:0000313" key="8">
    <source>
        <dbReference type="Proteomes" id="UP000178726"/>
    </source>
</evidence>
<evidence type="ECO:0000256" key="4">
    <source>
        <dbReference type="SAM" id="Coils"/>
    </source>
</evidence>
<dbReference type="PRINTS" id="PR00344">
    <property type="entry name" value="BCTRLSENSOR"/>
</dbReference>
<feature type="transmembrane region" description="Helical" evidence="5">
    <location>
        <begin position="149"/>
        <end position="169"/>
    </location>
</feature>
<accession>A0A1F6N9Y9</accession>
<feature type="domain" description="Histidine kinase" evidence="6">
    <location>
        <begin position="322"/>
        <end position="541"/>
    </location>
</feature>
<dbReference type="Pfam" id="PF02518">
    <property type="entry name" value="HATPase_c"/>
    <property type="match status" value="1"/>
</dbReference>
<reference evidence="7 8" key="1">
    <citation type="journal article" date="2016" name="Nat. Commun.">
        <title>Thousands of microbial genomes shed light on interconnected biogeochemical processes in an aquifer system.</title>
        <authorList>
            <person name="Anantharaman K."/>
            <person name="Brown C.T."/>
            <person name="Hug L.A."/>
            <person name="Sharon I."/>
            <person name="Castelle C.J."/>
            <person name="Probst A.J."/>
            <person name="Thomas B.C."/>
            <person name="Singh A."/>
            <person name="Wilkins M.J."/>
            <person name="Karaoz U."/>
            <person name="Brodie E.L."/>
            <person name="Williams K.H."/>
            <person name="Hubbard S.S."/>
            <person name="Banfield J.F."/>
        </authorList>
    </citation>
    <scope>NUCLEOTIDE SEQUENCE [LARGE SCALE GENOMIC DNA]</scope>
</reference>
<dbReference type="SMART" id="SM00387">
    <property type="entry name" value="HATPase_c"/>
    <property type="match status" value="1"/>
</dbReference>
<dbReference type="AlphaFoldDB" id="A0A1F6N9Y9"/>
<dbReference type="EC" id="2.7.13.3" evidence="2"/>
<dbReference type="InterPro" id="IPR036097">
    <property type="entry name" value="HisK_dim/P_sf"/>
</dbReference>
<dbReference type="PROSITE" id="PS50109">
    <property type="entry name" value="HIS_KIN"/>
    <property type="match status" value="1"/>
</dbReference>
<feature type="transmembrane region" description="Helical" evidence="5">
    <location>
        <begin position="264"/>
        <end position="282"/>
    </location>
</feature>
<evidence type="ECO:0000313" key="7">
    <source>
        <dbReference type="EMBL" id="OGH80752.1"/>
    </source>
</evidence>
<comment type="caution">
    <text evidence="7">The sequence shown here is derived from an EMBL/GenBank/DDBJ whole genome shotgun (WGS) entry which is preliminary data.</text>
</comment>
<dbReference type="InterPro" id="IPR005467">
    <property type="entry name" value="His_kinase_dom"/>
</dbReference>
<feature type="coiled-coil region" evidence="4">
    <location>
        <begin position="285"/>
        <end position="315"/>
    </location>
</feature>
<dbReference type="InterPro" id="IPR003594">
    <property type="entry name" value="HATPase_dom"/>
</dbReference>
<proteinExistence type="predicted"/>
<dbReference type="EMBL" id="MFQK01000030">
    <property type="protein sequence ID" value="OGH80752.1"/>
    <property type="molecule type" value="Genomic_DNA"/>
</dbReference>
<dbReference type="Proteomes" id="UP000178726">
    <property type="component" value="Unassembled WGS sequence"/>
</dbReference>
<evidence type="ECO:0000256" key="1">
    <source>
        <dbReference type="ARBA" id="ARBA00000085"/>
    </source>
</evidence>
<keyword evidence="4" id="KW-0175">Coiled coil</keyword>
<evidence type="ECO:0000259" key="6">
    <source>
        <dbReference type="PROSITE" id="PS50109"/>
    </source>
</evidence>
<dbReference type="PANTHER" id="PTHR43547">
    <property type="entry name" value="TWO-COMPONENT HISTIDINE KINASE"/>
    <property type="match status" value="1"/>
</dbReference>
<sequence length="542" mass="62718">MKKKCYTKVMIIDFYTILPFTCALFVLLFGLYVVQKDARSGMNQLMLGFCLSMFGWMFGTFMMFAWRTDPSAALFWDRFVYGAVVFMPPFMHHFSLLFTKQTHRQRTLLILNYTLAFLFLLATRTPWFVNGVYNYWWGVHSKAQLLHHVFLGYFFLGTGLFFRNLFLFYRKTTDRLTRLQTLYSFFAFAIVIFIGGSAYLFAYGIDTKFPFSYLSGIIFPVMLFYAVSKHHLLGAKTIVTEVLIGLTEFLMVMQIFFARTLTDIVLRVLFAVGLAIIGYLLMKSVDREVRRREEVTRLARSLEQANLRLQELDKQKTDFLSIAAHQLRTPLSILNGYIELIWDGGYGRVGNKIKDVLDNMEESSGRLVKLVDDFLNITRIEQGRTRYDFIREDITKIIWSVVHELKDRAEQKGLKLIQSDTKKIPLVRMDEEKIRHVIFNFVDNAIKYSLKGNIVVQCAFENGVLTVRVKDHGYGFEKVDQANFFQKFYRGNNVKGINVNGTGLGLYVCSKFIEAHHGKIWAQSPGLGKGSEFGFSISDSKR</sequence>
<dbReference type="PANTHER" id="PTHR43547:SF2">
    <property type="entry name" value="HYBRID SIGNAL TRANSDUCTION HISTIDINE KINASE C"/>
    <property type="match status" value="1"/>
</dbReference>
<evidence type="ECO:0000256" key="2">
    <source>
        <dbReference type="ARBA" id="ARBA00012438"/>
    </source>
</evidence>
<dbReference type="InterPro" id="IPR003661">
    <property type="entry name" value="HisK_dim/P_dom"/>
</dbReference>
<feature type="transmembrane region" description="Helical" evidence="5">
    <location>
        <begin position="78"/>
        <end position="98"/>
    </location>
</feature>
<dbReference type="Pfam" id="PF16927">
    <property type="entry name" value="HisKA_7TM"/>
    <property type="match status" value="1"/>
</dbReference>
<dbReference type="InterPro" id="IPR036890">
    <property type="entry name" value="HATPase_C_sf"/>
</dbReference>
<feature type="transmembrane region" description="Helical" evidence="5">
    <location>
        <begin position="211"/>
        <end position="227"/>
    </location>
</feature>
<dbReference type="STRING" id="1798689.A3I29_04225"/>
<dbReference type="Gene3D" id="1.10.287.130">
    <property type="match status" value="1"/>
</dbReference>
<keyword evidence="5" id="KW-1133">Transmembrane helix</keyword>
<feature type="transmembrane region" description="Helical" evidence="5">
    <location>
        <begin position="110"/>
        <end position="129"/>
    </location>
</feature>
<feature type="transmembrane region" description="Helical" evidence="5">
    <location>
        <begin position="12"/>
        <end position="34"/>
    </location>
</feature>
<gene>
    <name evidence="7" type="ORF">A3I29_04225</name>
</gene>
<evidence type="ECO:0000256" key="3">
    <source>
        <dbReference type="ARBA" id="ARBA00022553"/>
    </source>
</evidence>
<dbReference type="Gene3D" id="3.30.565.10">
    <property type="entry name" value="Histidine kinase-like ATPase, C-terminal domain"/>
    <property type="match status" value="1"/>
</dbReference>